<dbReference type="PANTHER" id="PTHR36842:SF1">
    <property type="entry name" value="PROTEIN TOLB"/>
    <property type="match status" value="1"/>
</dbReference>
<protein>
    <submittedName>
        <fullName evidence="6">Tol-Pal system beta propeller repeat protein TolB</fullName>
    </submittedName>
</protein>
<dbReference type="GO" id="GO:0017038">
    <property type="term" value="P:protein import"/>
    <property type="evidence" value="ECO:0007669"/>
    <property type="project" value="InterPro"/>
</dbReference>
<organism evidence="6">
    <name type="scientific">hydrothermal vent metagenome</name>
    <dbReference type="NCBI Taxonomy" id="652676"/>
    <lineage>
        <taxon>unclassified sequences</taxon>
        <taxon>metagenomes</taxon>
        <taxon>ecological metagenomes</taxon>
    </lineage>
</organism>
<dbReference type="SUPFAM" id="SSF69304">
    <property type="entry name" value="Tricorn protease N-terminal domain"/>
    <property type="match status" value="1"/>
</dbReference>
<dbReference type="InterPro" id="IPR007195">
    <property type="entry name" value="TolB_N"/>
</dbReference>
<evidence type="ECO:0000256" key="4">
    <source>
        <dbReference type="ARBA" id="ARBA00022764"/>
    </source>
</evidence>
<reference evidence="6" key="1">
    <citation type="submission" date="2018-06" db="EMBL/GenBank/DDBJ databases">
        <authorList>
            <person name="Zhirakovskaya E."/>
        </authorList>
    </citation>
    <scope>NUCLEOTIDE SEQUENCE</scope>
</reference>
<dbReference type="AlphaFoldDB" id="A0A3B0YBF2"/>
<dbReference type="InterPro" id="IPR011042">
    <property type="entry name" value="6-blade_b-propeller_TolB-like"/>
</dbReference>
<accession>A0A3B0YBF2</accession>
<comment type="similarity">
    <text evidence="2">Belongs to the TolB family.</text>
</comment>
<feature type="domain" description="TolB N-terminal" evidence="5">
    <location>
        <begin position="31"/>
        <end position="123"/>
    </location>
</feature>
<evidence type="ECO:0000313" key="6">
    <source>
        <dbReference type="EMBL" id="VAW73633.1"/>
    </source>
</evidence>
<gene>
    <name evidence="6" type="ORF">MNBD_GAMMA12-2538</name>
</gene>
<dbReference type="InterPro" id="IPR014167">
    <property type="entry name" value="Tol-Pal_TolB"/>
</dbReference>
<dbReference type="Pfam" id="PF07676">
    <property type="entry name" value="PD40"/>
    <property type="match status" value="4"/>
</dbReference>
<dbReference type="Pfam" id="PF04052">
    <property type="entry name" value="TolB_N"/>
    <property type="match status" value="1"/>
</dbReference>
<name>A0A3B0YBF2_9ZZZZ</name>
<dbReference type="GO" id="GO:0042597">
    <property type="term" value="C:periplasmic space"/>
    <property type="evidence" value="ECO:0007669"/>
    <property type="project" value="UniProtKB-SubCell"/>
</dbReference>
<dbReference type="Gene3D" id="3.40.50.10070">
    <property type="entry name" value="TolB, N-terminal domain"/>
    <property type="match status" value="1"/>
</dbReference>
<keyword evidence="3" id="KW-0732">Signal</keyword>
<comment type="subcellular location">
    <subcellularLocation>
        <location evidence="1">Periplasm</location>
    </subcellularLocation>
</comment>
<dbReference type="EMBL" id="UOFL01000047">
    <property type="protein sequence ID" value="VAW73633.1"/>
    <property type="molecule type" value="Genomic_DNA"/>
</dbReference>
<dbReference type="HAMAP" id="MF_00671">
    <property type="entry name" value="TolB"/>
    <property type="match status" value="1"/>
</dbReference>
<dbReference type="Gene3D" id="2.120.10.30">
    <property type="entry name" value="TolB, C-terminal domain"/>
    <property type="match status" value="1"/>
</dbReference>
<evidence type="ECO:0000256" key="2">
    <source>
        <dbReference type="ARBA" id="ARBA00009820"/>
    </source>
</evidence>
<dbReference type="InterPro" id="IPR011659">
    <property type="entry name" value="WD40"/>
</dbReference>
<evidence type="ECO:0000256" key="3">
    <source>
        <dbReference type="ARBA" id="ARBA00022729"/>
    </source>
</evidence>
<evidence type="ECO:0000256" key="1">
    <source>
        <dbReference type="ARBA" id="ARBA00004418"/>
    </source>
</evidence>
<evidence type="ECO:0000259" key="5">
    <source>
        <dbReference type="Pfam" id="PF04052"/>
    </source>
</evidence>
<dbReference type="NCBIfam" id="TIGR02800">
    <property type="entry name" value="propeller_TolB"/>
    <property type="match status" value="1"/>
</dbReference>
<dbReference type="PANTHER" id="PTHR36842">
    <property type="entry name" value="PROTEIN TOLB HOMOLOG"/>
    <property type="match status" value="1"/>
</dbReference>
<sequence length="443" mass="48449">MKNISNKLLALCITLLSVSSFAEPLELTIIGGSYNEGIPVAVVPFKVVGGDSPGKISKVIYDDLKLTGKFKMFTASDFPEQPSSAAELNVKAWRAKKIENVVVGQISKGPKGYTIKMELINVYGKIGDTSGSSGKKLAETTKIVIKANLRLKAHQISNLIYKALTGIDGVFDTRIAYIRASKNKRGKRHYQLIVADADGHNAKVIRNSANPMLSLSWSPNGKQLAYVAYRSNGRTAIYIQTIATNKRRLISSFKGINGAPRFSADGSRLALTLSKYGNPEICTFDLRTRRLKRLTFNTAIDTEPSWSPNGRNIIFTSDRSGRQQLYRVSANGGRAVRITHRGRSSARGIYSPNGKQIAMEHNSGSGKFSIGLKAVGSSNITVLTDGRLDESPSFAANGQMLIFASEYNRRGVLTLVSIDGKAKFRLKQQSGDIREAVWGPKRR</sequence>
<dbReference type="SUPFAM" id="SSF52964">
    <property type="entry name" value="TolB, N-terminal domain"/>
    <property type="match status" value="1"/>
</dbReference>
<proteinExistence type="inferred from homology"/>
<keyword evidence="4" id="KW-0574">Periplasm</keyword>